<comment type="caution">
    <text evidence="4">The sequence shown here is derived from an EMBL/GenBank/DDBJ whole genome shotgun (WGS) entry which is preliminary data.</text>
</comment>
<dbReference type="PANTHER" id="PTHR42834:SF1">
    <property type="entry name" value="ENDONUCLEASE_EXONUCLEASE_PHOSPHATASE FAMILY PROTEIN (AFU_ORTHOLOGUE AFUA_3G09210)"/>
    <property type="match status" value="1"/>
</dbReference>
<sequence>MLRLLTTLIMMLALTGCSRYQALHCDDDFIAISSLQAGTELSPKLGQKVRTRGVLTSYLYPDSERAGWLLQQPGTPSLQAASQAIFLPDFLPGPEHDQNSLHQLTPGRLLAVRGKVAEIEQMTSLVDLNWLDCGPAEVEPLELSLPLPESLSWESLEGMWLRFKQPLVVNSTFWLGRYGELTLADKRLWAPTQIHPPGAKAQAHQRMQQQRTLVLGYGSLQQHPDPLPYPPGGLSPNRPLRLGDTLTQLEGFLVQDSRGYRLEPSRVPQWQPANPRPKPPAPRQPEELRVASFNLLNFFTGADQNPPFPTRRGASSQFELERQSAKLSAAILALDADILGLIELENNGYQPGSALETLVATLNTQTERPYAMVTTDQRPGSDVIKVGLIYRPDAVVQAGLASTLQQTHFDQLHRAPVVQSFRHHSSNQLLTVSVNHFKSKGGCPTDNHPDYRQMRDHGDGQACWNQARVEAATALQQWLNTEPTGVSTPYQLLMGDLNAYRMEDPIRLLEQAGWHYLENSTGEPSYSFVFRGKKGALDHALASPALAALNPRVKHWPINADEPVLLQHSLRHKTPAQQQKLYAPDAFRSSDHDPILITLRFDARAD</sequence>
<dbReference type="Proteomes" id="UP001236258">
    <property type="component" value="Unassembled WGS sequence"/>
</dbReference>
<keyword evidence="4" id="KW-0378">Hydrolase</keyword>
<feature type="chain" id="PRO_5045055440" evidence="2">
    <location>
        <begin position="23"/>
        <end position="606"/>
    </location>
</feature>
<dbReference type="InterPro" id="IPR047971">
    <property type="entry name" value="ExeM-like"/>
</dbReference>
<proteinExistence type="predicted"/>
<name>A0ABT9GMK7_9GAMM</name>
<accession>A0ABT9GMK7</accession>
<dbReference type="PROSITE" id="PS51257">
    <property type="entry name" value="PROKAR_LIPOPROTEIN"/>
    <property type="match status" value="1"/>
</dbReference>
<keyword evidence="4" id="KW-0255">Endonuclease</keyword>
<feature type="region of interest" description="Disordered" evidence="1">
    <location>
        <begin position="263"/>
        <end position="284"/>
    </location>
</feature>
<reference evidence="4 5" key="1">
    <citation type="submission" date="2023-08" db="EMBL/GenBank/DDBJ databases">
        <authorList>
            <person name="Joshi A."/>
            <person name="Thite S."/>
        </authorList>
    </citation>
    <scope>NUCLEOTIDE SEQUENCE [LARGE SCALE GENOMIC DNA]</scope>
    <source>
        <strain evidence="4 5">1E1</strain>
    </source>
</reference>
<dbReference type="PANTHER" id="PTHR42834">
    <property type="entry name" value="ENDONUCLEASE/EXONUCLEASE/PHOSPHATASE FAMILY PROTEIN (AFU_ORTHOLOGUE AFUA_3G09210)"/>
    <property type="match status" value="1"/>
</dbReference>
<evidence type="ECO:0000313" key="5">
    <source>
        <dbReference type="Proteomes" id="UP001236258"/>
    </source>
</evidence>
<dbReference type="CDD" id="cd10283">
    <property type="entry name" value="MnuA_DNase1-like"/>
    <property type="match status" value="1"/>
</dbReference>
<dbReference type="EMBL" id="JAUZVY010000001">
    <property type="protein sequence ID" value="MDP4527906.1"/>
    <property type="molecule type" value="Genomic_DNA"/>
</dbReference>
<protein>
    <submittedName>
        <fullName evidence="4">ExeM/NucH family extracellular endonuclease</fullName>
    </submittedName>
</protein>
<dbReference type="GO" id="GO:0004519">
    <property type="term" value="F:endonuclease activity"/>
    <property type="evidence" value="ECO:0007669"/>
    <property type="project" value="UniProtKB-KW"/>
</dbReference>
<feature type="domain" description="Endonuclease/exonuclease/phosphatase" evidence="3">
    <location>
        <begin position="292"/>
        <end position="592"/>
    </location>
</feature>
<evidence type="ECO:0000259" key="3">
    <source>
        <dbReference type="Pfam" id="PF03372"/>
    </source>
</evidence>
<dbReference type="Gene3D" id="3.60.10.10">
    <property type="entry name" value="Endonuclease/exonuclease/phosphatase"/>
    <property type="match status" value="1"/>
</dbReference>
<gene>
    <name evidence="4" type="ORF">Q3O59_02510</name>
</gene>
<dbReference type="NCBIfam" id="NF033681">
    <property type="entry name" value="ExeM_NucH_DNase"/>
    <property type="match status" value="1"/>
</dbReference>
<keyword evidence="2" id="KW-0732">Signal</keyword>
<feature type="compositionally biased region" description="Pro residues" evidence="1">
    <location>
        <begin position="274"/>
        <end position="283"/>
    </location>
</feature>
<evidence type="ECO:0000256" key="2">
    <source>
        <dbReference type="SAM" id="SignalP"/>
    </source>
</evidence>
<evidence type="ECO:0000256" key="1">
    <source>
        <dbReference type="SAM" id="MobiDB-lite"/>
    </source>
</evidence>
<keyword evidence="4" id="KW-0540">Nuclease</keyword>
<dbReference type="Pfam" id="PF03372">
    <property type="entry name" value="Exo_endo_phos"/>
    <property type="match status" value="1"/>
</dbReference>
<dbReference type="SUPFAM" id="SSF56219">
    <property type="entry name" value="DNase I-like"/>
    <property type="match status" value="1"/>
</dbReference>
<dbReference type="RefSeq" id="WP_305944089.1">
    <property type="nucleotide sequence ID" value="NZ_JAUZVY010000001.1"/>
</dbReference>
<keyword evidence="5" id="KW-1185">Reference proteome</keyword>
<feature type="signal peptide" evidence="2">
    <location>
        <begin position="1"/>
        <end position="22"/>
    </location>
</feature>
<dbReference type="InterPro" id="IPR005135">
    <property type="entry name" value="Endo/exonuclease/phosphatase"/>
</dbReference>
<organism evidence="4 5">
    <name type="scientific">Alkalimonas delamerensis</name>
    <dbReference type="NCBI Taxonomy" id="265981"/>
    <lineage>
        <taxon>Bacteria</taxon>
        <taxon>Pseudomonadati</taxon>
        <taxon>Pseudomonadota</taxon>
        <taxon>Gammaproteobacteria</taxon>
        <taxon>Alkalimonas</taxon>
    </lineage>
</organism>
<dbReference type="InterPro" id="IPR036691">
    <property type="entry name" value="Endo/exonu/phosph_ase_sf"/>
</dbReference>
<evidence type="ECO:0000313" key="4">
    <source>
        <dbReference type="EMBL" id="MDP4527906.1"/>
    </source>
</evidence>